<evidence type="ECO:0000313" key="2">
    <source>
        <dbReference type="Proteomes" id="UP000007129"/>
    </source>
</evidence>
<dbReference type="AlphaFoldDB" id="K2SSB1"/>
<sequence length="85" mass="9722">MEPIGYGPRDNRVETFVQMDNLSKEALQRSMSASVLAWFDLFKDAPTDRFVGFFNSHSPSELKLLPQLESLSQRSKPLLQYEIAT</sequence>
<gene>
    <name evidence="1" type="ORF">MPH_03414</name>
</gene>
<dbReference type="HOGENOM" id="CLU_2513038_0_0_1"/>
<dbReference type="InParanoid" id="K2SSB1"/>
<dbReference type="VEuPathDB" id="FungiDB:MPH_03414"/>
<evidence type="ECO:0000313" key="1">
    <source>
        <dbReference type="EMBL" id="EKG19550.1"/>
    </source>
</evidence>
<dbReference type="EMBL" id="AHHD01000163">
    <property type="protein sequence ID" value="EKG19550.1"/>
    <property type="molecule type" value="Genomic_DNA"/>
</dbReference>
<accession>K2SSB1</accession>
<name>K2SSB1_MACPH</name>
<protein>
    <submittedName>
        <fullName evidence="1">Uncharacterized protein</fullName>
    </submittedName>
</protein>
<comment type="caution">
    <text evidence="1">The sequence shown here is derived from an EMBL/GenBank/DDBJ whole genome shotgun (WGS) entry which is preliminary data.</text>
</comment>
<proteinExistence type="predicted"/>
<reference evidence="1 2" key="1">
    <citation type="journal article" date="2012" name="BMC Genomics">
        <title>Tools to kill: Genome of one of the most destructive plant pathogenic fungi Macrophomina phaseolina.</title>
        <authorList>
            <person name="Islam M.S."/>
            <person name="Haque M.S."/>
            <person name="Islam M.M."/>
            <person name="Emdad E.M."/>
            <person name="Halim A."/>
            <person name="Hossen Q.M.M."/>
            <person name="Hossain M.Z."/>
            <person name="Ahmed B."/>
            <person name="Rahim S."/>
            <person name="Rahman M.S."/>
            <person name="Alam M.M."/>
            <person name="Hou S."/>
            <person name="Wan X."/>
            <person name="Saito J.A."/>
            <person name="Alam M."/>
        </authorList>
    </citation>
    <scope>NUCLEOTIDE SEQUENCE [LARGE SCALE GENOMIC DNA]</scope>
    <source>
        <strain evidence="1 2">MS6</strain>
    </source>
</reference>
<dbReference type="Proteomes" id="UP000007129">
    <property type="component" value="Unassembled WGS sequence"/>
</dbReference>
<organism evidence="1 2">
    <name type="scientific">Macrophomina phaseolina (strain MS6)</name>
    <name type="common">Charcoal rot fungus</name>
    <dbReference type="NCBI Taxonomy" id="1126212"/>
    <lineage>
        <taxon>Eukaryota</taxon>
        <taxon>Fungi</taxon>
        <taxon>Dikarya</taxon>
        <taxon>Ascomycota</taxon>
        <taxon>Pezizomycotina</taxon>
        <taxon>Dothideomycetes</taxon>
        <taxon>Dothideomycetes incertae sedis</taxon>
        <taxon>Botryosphaeriales</taxon>
        <taxon>Botryosphaeriaceae</taxon>
        <taxon>Macrophomina</taxon>
    </lineage>
</organism>